<protein>
    <submittedName>
        <fullName evidence="1">DUF1289 domain-containing protein</fullName>
    </submittedName>
</protein>
<gene>
    <name evidence="1" type="ORF">EJO50_13755</name>
</gene>
<proteinExistence type="predicted"/>
<dbReference type="OrthoDB" id="8911262at2"/>
<dbReference type="Pfam" id="PF06945">
    <property type="entry name" value="DUF1289"/>
    <property type="match status" value="1"/>
</dbReference>
<dbReference type="Proteomes" id="UP000282438">
    <property type="component" value="Chromosome"/>
</dbReference>
<dbReference type="EMBL" id="CP034433">
    <property type="protein sequence ID" value="AZN37455.1"/>
    <property type="molecule type" value="Genomic_DNA"/>
</dbReference>
<dbReference type="InterPro" id="IPR032720">
    <property type="entry name" value="Cys_rich_CWC"/>
</dbReference>
<dbReference type="PANTHER" id="PTHR35175">
    <property type="entry name" value="DUF1289 DOMAIN-CONTAINING PROTEIN"/>
    <property type="match status" value="1"/>
</dbReference>
<evidence type="ECO:0000313" key="2">
    <source>
        <dbReference type="Proteomes" id="UP000282438"/>
    </source>
</evidence>
<dbReference type="AlphaFoldDB" id="A0A3S8ZVK6"/>
<organism evidence="1 2">
    <name type="scientific">Iodobacter ciconiae</name>
    <dbReference type="NCBI Taxonomy" id="2496266"/>
    <lineage>
        <taxon>Bacteria</taxon>
        <taxon>Pseudomonadati</taxon>
        <taxon>Pseudomonadota</taxon>
        <taxon>Betaproteobacteria</taxon>
        <taxon>Neisseriales</taxon>
        <taxon>Chitinibacteraceae</taxon>
        <taxon>Iodobacter</taxon>
    </lineage>
</organism>
<dbReference type="RefSeq" id="WP_125975076.1">
    <property type="nucleotide sequence ID" value="NZ_CP034433.1"/>
</dbReference>
<keyword evidence="2" id="KW-1185">Reference proteome</keyword>
<sequence length="113" mass="12409">MTEAIPSPCIQQCKLDDTQTCTGCRRTIDEISLWSKATETEKTAIWQRLLALPLIMKSKQCQRCGAKFSCGSGGQQGGCWCMDLPPVLSPASITGDCFCPTCLNQQMTERKPC</sequence>
<evidence type="ECO:0000313" key="1">
    <source>
        <dbReference type="EMBL" id="AZN37455.1"/>
    </source>
</evidence>
<dbReference type="KEGG" id="iod:EJO50_13755"/>
<reference evidence="1 2" key="1">
    <citation type="submission" date="2018-12" db="EMBL/GenBank/DDBJ databases">
        <title>Complete genome sequence of Iodobacter sp. H11R3.</title>
        <authorList>
            <person name="Bae J.-W."/>
        </authorList>
    </citation>
    <scope>NUCLEOTIDE SEQUENCE [LARGE SCALE GENOMIC DNA]</scope>
    <source>
        <strain evidence="1 2">H11R3</strain>
    </source>
</reference>
<accession>A0A3S8ZVK6</accession>
<dbReference type="PANTHER" id="PTHR35175:SF2">
    <property type="entry name" value="DUF1289 DOMAIN-CONTAINING PROTEIN"/>
    <property type="match status" value="1"/>
</dbReference>
<dbReference type="Pfam" id="PF14375">
    <property type="entry name" value="Cys_rich_CWC"/>
    <property type="match status" value="1"/>
</dbReference>
<dbReference type="InterPro" id="IPR010710">
    <property type="entry name" value="DUF1289"/>
</dbReference>
<name>A0A3S8ZVK6_9NEIS</name>